<keyword evidence="3" id="KW-0276">Fatty acid metabolism</keyword>
<evidence type="ECO:0000313" key="5">
    <source>
        <dbReference type="EMBL" id="MFC3927200.1"/>
    </source>
</evidence>
<keyword evidence="6" id="KW-1185">Reference proteome</keyword>
<keyword evidence="1 3" id="KW-0596">Phosphopantetheine</keyword>
<reference evidence="6" key="1">
    <citation type="journal article" date="2019" name="Int. J. Syst. Evol. Microbiol.">
        <title>The Global Catalogue of Microorganisms (GCM) 10K type strain sequencing project: providing services to taxonomists for standard genome sequencing and annotation.</title>
        <authorList>
            <consortium name="The Broad Institute Genomics Platform"/>
            <consortium name="The Broad Institute Genome Sequencing Center for Infectious Disease"/>
            <person name="Wu L."/>
            <person name="Ma J."/>
        </authorList>
    </citation>
    <scope>NUCLEOTIDE SEQUENCE [LARGE SCALE GENOMIC DNA]</scope>
    <source>
        <strain evidence="6">CCUG 67170</strain>
    </source>
</reference>
<comment type="caution">
    <text evidence="5">The sequence shown here is derived from an EMBL/GenBank/DDBJ whole genome shotgun (WGS) entry which is preliminary data.</text>
</comment>
<dbReference type="InterPro" id="IPR009081">
    <property type="entry name" value="PP-bd_ACP"/>
</dbReference>
<evidence type="ECO:0000256" key="1">
    <source>
        <dbReference type="ARBA" id="ARBA00022450"/>
    </source>
</evidence>
<dbReference type="EMBL" id="JBHRZV010000004">
    <property type="protein sequence ID" value="MFC3927200.1"/>
    <property type="molecule type" value="Genomic_DNA"/>
</dbReference>
<keyword evidence="2 3" id="KW-0597">Phosphoprotein</keyword>
<feature type="modified residue" description="O-(pantetheine 4'-phosphoryl)serine" evidence="3">
    <location>
        <position position="37"/>
    </location>
</feature>
<dbReference type="HAMAP" id="MF_01217">
    <property type="entry name" value="Acyl_carrier"/>
    <property type="match status" value="1"/>
</dbReference>
<name>A0ABV8CST9_9STRE</name>
<feature type="domain" description="Carrier" evidence="4">
    <location>
        <begin position="1"/>
        <end position="77"/>
    </location>
</feature>
<dbReference type="SUPFAM" id="SSF47336">
    <property type="entry name" value="ACP-like"/>
    <property type="match status" value="1"/>
</dbReference>
<comment type="pathway">
    <text evidence="3">Lipid metabolism; fatty acid biosynthesis.</text>
</comment>
<dbReference type="InterPro" id="IPR003231">
    <property type="entry name" value="ACP"/>
</dbReference>
<sequence length="77" mass="8298">MSEVKQTIMELTAQAFNVAVEELSLETSFKDELAASSLGMVSLIANIEDELDVMIPLSEAGKFNTVGDVVAFVEAEM</sequence>
<keyword evidence="3" id="KW-0963">Cytoplasm</keyword>
<evidence type="ECO:0000259" key="4">
    <source>
        <dbReference type="PROSITE" id="PS50075"/>
    </source>
</evidence>
<evidence type="ECO:0000256" key="3">
    <source>
        <dbReference type="HAMAP-Rule" id="MF_01217"/>
    </source>
</evidence>
<dbReference type="Proteomes" id="UP001595807">
    <property type="component" value="Unassembled WGS sequence"/>
</dbReference>
<proteinExistence type="inferred from homology"/>
<dbReference type="Gene3D" id="1.10.1200.10">
    <property type="entry name" value="ACP-like"/>
    <property type="match status" value="1"/>
</dbReference>
<keyword evidence="3" id="KW-0443">Lipid metabolism</keyword>
<comment type="PTM">
    <text evidence="3">4'-phosphopantetheine is transferred from CoA to a specific serine of apo-ACP by AcpS. This modification is essential for activity because fatty acids are bound in thioester linkage to the sulfhydryl of the prosthetic group.</text>
</comment>
<dbReference type="RefSeq" id="WP_380424442.1">
    <property type="nucleotide sequence ID" value="NZ_JBHRZV010000004.1"/>
</dbReference>
<comment type="similarity">
    <text evidence="3">Belongs to the acyl carrier protein (ACP) family.</text>
</comment>
<organism evidence="5 6">
    <name type="scientific">Streptococcus caprae</name>
    <dbReference type="NCBI Taxonomy" id="1640501"/>
    <lineage>
        <taxon>Bacteria</taxon>
        <taxon>Bacillati</taxon>
        <taxon>Bacillota</taxon>
        <taxon>Bacilli</taxon>
        <taxon>Lactobacillales</taxon>
        <taxon>Streptococcaceae</taxon>
        <taxon>Streptococcus</taxon>
    </lineage>
</organism>
<gene>
    <name evidence="3" type="primary">acpP</name>
    <name evidence="5" type="ORF">ACFORF_00940</name>
</gene>
<comment type="function">
    <text evidence="3">Carrier of the growing fatty acid chain in fatty acid biosynthesis.</text>
</comment>
<dbReference type="Pfam" id="PF00550">
    <property type="entry name" value="PP-binding"/>
    <property type="match status" value="1"/>
</dbReference>
<dbReference type="PROSITE" id="PS50075">
    <property type="entry name" value="CARRIER"/>
    <property type="match status" value="1"/>
</dbReference>
<protein>
    <recommendedName>
        <fullName evidence="3">Acyl carrier protein</fullName>
        <shortName evidence="3">ACP</shortName>
    </recommendedName>
</protein>
<evidence type="ECO:0000256" key="2">
    <source>
        <dbReference type="ARBA" id="ARBA00022553"/>
    </source>
</evidence>
<dbReference type="InterPro" id="IPR036736">
    <property type="entry name" value="ACP-like_sf"/>
</dbReference>
<keyword evidence="3" id="KW-0275">Fatty acid biosynthesis</keyword>
<comment type="subcellular location">
    <subcellularLocation>
        <location evidence="3">Cytoplasm</location>
    </subcellularLocation>
</comment>
<accession>A0ABV8CST9</accession>
<evidence type="ECO:0000313" key="6">
    <source>
        <dbReference type="Proteomes" id="UP001595807"/>
    </source>
</evidence>
<keyword evidence="3" id="KW-0444">Lipid biosynthesis</keyword>